<feature type="domain" description="Glycosyltransferase 2-like" evidence="8">
    <location>
        <begin position="7"/>
        <end position="152"/>
    </location>
</feature>
<proteinExistence type="predicted"/>
<dbReference type="GO" id="GO:0016757">
    <property type="term" value="F:glycosyltransferase activity"/>
    <property type="evidence" value="ECO:0007669"/>
    <property type="project" value="UniProtKB-KW"/>
</dbReference>
<dbReference type="SUPFAM" id="SSF53448">
    <property type="entry name" value="Nucleotide-diphospho-sugar transferases"/>
    <property type="match status" value="1"/>
</dbReference>
<name>A0A842IA56_9RHOB</name>
<keyword evidence="4 7" id="KW-0812">Transmembrane</keyword>
<dbReference type="AlphaFoldDB" id="A0A842IA56"/>
<evidence type="ECO:0000256" key="5">
    <source>
        <dbReference type="ARBA" id="ARBA00022989"/>
    </source>
</evidence>
<evidence type="ECO:0000313" key="9">
    <source>
        <dbReference type="EMBL" id="MBC2836293.1"/>
    </source>
</evidence>
<feature type="transmembrane region" description="Helical" evidence="7">
    <location>
        <begin position="232"/>
        <end position="253"/>
    </location>
</feature>
<keyword evidence="3 9" id="KW-0808">Transferase</keyword>
<protein>
    <submittedName>
        <fullName evidence="9">Glycosyltransferase family 2 protein</fullName>
    </submittedName>
</protein>
<keyword evidence="5 7" id="KW-1133">Transmembrane helix</keyword>
<dbReference type="Proteomes" id="UP000555411">
    <property type="component" value="Unassembled WGS sequence"/>
</dbReference>
<dbReference type="EMBL" id="JACLQD010000003">
    <property type="protein sequence ID" value="MBC2836293.1"/>
    <property type="molecule type" value="Genomic_DNA"/>
</dbReference>
<dbReference type="RefSeq" id="WP_185797898.1">
    <property type="nucleotide sequence ID" value="NZ_JACLQD010000003.1"/>
</dbReference>
<dbReference type="CDD" id="cd04187">
    <property type="entry name" value="DPM1_like_bac"/>
    <property type="match status" value="1"/>
</dbReference>
<organism evidence="9 10">
    <name type="scientific">Paragemmobacter straminiformis</name>
    <dbReference type="NCBI Taxonomy" id="2045119"/>
    <lineage>
        <taxon>Bacteria</taxon>
        <taxon>Pseudomonadati</taxon>
        <taxon>Pseudomonadota</taxon>
        <taxon>Alphaproteobacteria</taxon>
        <taxon>Rhodobacterales</taxon>
        <taxon>Paracoccaceae</taxon>
        <taxon>Paragemmobacter</taxon>
    </lineage>
</organism>
<dbReference type="InterPro" id="IPR050256">
    <property type="entry name" value="Glycosyltransferase_2"/>
</dbReference>
<comment type="subcellular location">
    <subcellularLocation>
        <location evidence="1">Membrane</location>
        <topology evidence="1">Multi-pass membrane protein</topology>
    </subcellularLocation>
</comment>
<evidence type="ECO:0000256" key="3">
    <source>
        <dbReference type="ARBA" id="ARBA00022679"/>
    </source>
</evidence>
<evidence type="ECO:0000256" key="6">
    <source>
        <dbReference type="ARBA" id="ARBA00023136"/>
    </source>
</evidence>
<reference evidence="9 10" key="1">
    <citation type="journal article" date="2017" name="Int. J. Syst. Evol. Microbiol.">
        <title>Gemmobacter straminiformis sp. nov., isolated from an artificial fountain.</title>
        <authorList>
            <person name="Kang J.Y."/>
            <person name="Kim M.J."/>
            <person name="Chun J."/>
            <person name="Son K.P."/>
            <person name="Jahng K.Y."/>
        </authorList>
    </citation>
    <scope>NUCLEOTIDE SEQUENCE [LARGE SCALE GENOMIC DNA]</scope>
    <source>
        <strain evidence="9 10">CAM-8</strain>
    </source>
</reference>
<evidence type="ECO:0000259" key="8">
    <source>
        <dbReference type="Pfam" id="PF00535"/>
    </source>
</evidence>
<dbReference type="Pfam" id="PF00535">
    <property type="entry name" value="Glycos_transf_2"/>
    <property type="match status" value="1"/>
</dbReference>
<accession>A0A842IA56</accession>
<feature type="transmembrane region" description="Helical" evidence="7">
    <location>
        <begin position="273"/>
        <end position="295"/>
    </location>
</feature>
<dbReference type="GO" id="GO:0005886">
    <property type="term" value="C:plasma membrane"/>
    <property type="evidence" value="ECO:0007669"/>
    <property type="project" value="TreeGrafter"/>
</dbReference>
<dbReference type="Gene3D" id="3.90.550.10">
    <property type="entry name" value="Spore Coat Polysaccharide Biosynthesis Protein SpsA, Chain A"/>
    <property type="match status" value="1"/>
</dbReference>
<dbReference type="PANTHER" id="PTHR48090:SF1">
    <property type="entry name" value="PROPHAGE BACTOPRENOL GLUCOSYL TRANSFERASE HOMOLOG"/>
    <property type="match status" value="1"/>
</dbReference>
<gene>
    <name evidence="9" type="ORF">H7F16_12310</name>
</gene>
<evidence type="ECO:0000256" key="2">
    <source>
        <dbReference type="ARBA" id="ARBA00022676"/>
    </source>
</evidence>
<evidence type="ECO:0000256" key="7">
    <source>
        <dbReference type="SAM" id="Phobius"/>
    </source>
</evidence>
<sequence length="318" mass="35748">MTKPLLSIVATMYRSAPYVDEFCDRISRAATAITQDFEIVLVNDGSPDDSLELALKRRMQDSKVRVVDLSRNFGHHQAIMAGLDSSLGQFVYLTDIDLEEQPEWIADFWQAARDGGHDVVFGVQRERIASPLSNLLASTFWWMLNISSKTRITRDQMTCRLMTRQFVDSLCQTRDKVLYLGGVFSWVGFQQHALPLVKSPRPRGVRTTYGFLRKLSQAVDSITSFTAAPLTAFFLIGLVVWLGSITFGLWLIIHKIANPSSIQSGFTSLMFSLWFLGGLIIMGIGLVGQYVATLFQEVKDRPRYIVRTPEGADHDRGA</sequence>
<dbReference type="PANTHER" id="PTHR48090">
    <property type="entry name" value="UNDECAPRENYL-PHOSPHATE 4-DEOXY-4-FORMAMIDO-L-ARABINOSE TRANSFERASE-RELATED"/>
    <property type="match status" value="1"/>
</dbReference>
<evidence type="ECO:0000256" key="4">
    <source>
        <dbReference type="ARBA" id="ARBA00022692"/>
    </source>
</evidence>
<dbReference type="InterPro" id="IPR029044">
    <property type="entry name" value="Nucleotide-diphossugar_trans"/>
</dbReference>
<comment type="caution">
    <text evidence="9">The sequence shown here is derived from an EMBL/GenBank/DDBJ whole genome shotgun (WGS) entry which is preliminary data.</text>
</comment>
<dbReference type="InterPro" id="IPR001173">
    <property type="entry name" value="Glyco_trans_2-like"/>
</dbReference>
<evidence type="ECO:0000313" key="10">
    <source>
        <dbReference type="Proteomes" id="UP000555411"/>
    </source>
</evidence>
<keyword evidence="10" id="KW-1185">Reference proteome</keyword>
<keyword evidence="6 7" id="KW-0472">Membrane</keyword>
<evidence type="ECO:0000256" key="1">
    <source>
        <dbReference type="ARBA" id="ARBA00004141"/>
    </source>
</evidence>
<keyword evidence="2" id="KW-0328">Glycosyltransferase</keyword>